<reference evidence="3 4" key="1">
    <citation type="journal article" date="2018" name="Nat. Ecol. Evol.">
        <title>Pezizomycetes genomes reveal the molecular basis of ectomycorrhizal truffle lifestyle.</title>
        <authorList>
            <person name="Murat C."/>
            <person name="Payen T."/>
            <person name="Noel B."/>
            <person name="Kuo A."/>
            <person name="Morin E."/>
            <person name="Chen J."/>
            <person name="Kohler A."/>
            <person name="Krizsan K."/>
            <person name="Balestrini R."/>
            <person name="Da Silva C."/>
            <person name="Montanini B."/>
            <person name="Hainaut M."/>
            <person name="Levati E."/>
            <person name="Barry K.W."/>
            <person name="Belfiori B."/>
            <person name="Cichocki N."/>
            <person name="Clum A."/>
            <person name="Dockter R.B."/>
            <person name="Fauchery L."/>
            <person name="Guy J."/>
            <person name="Iotti M."/>
            <person name="Le Tacon F."/>
            <person name="Lindquist E.A."/>
            <person name="Lipzen A."/>
            <person name="Malagnac F."/>
            <person name="Mello A."/>
            <person name="Molinier V."/>
            <person name="Miyauchi S."/>
            <person name="Poulain J."/>
            <person name="Riccioni C."/>
            <person name="Rubini A."/>
            <person name="Sitrit Y."/>
            <person name="Splivallo R."/>
            <person name="Traeger S."/>
            <person name="Wang M."/>
            <person name="Zifcakova L."/>
            <person name="Wipf D."/>
            <person name="Zambonelli A."/>
            <person name="Paolocci F."/>
            <person name="Nowrousian M."/>
            <person name="Ottonello S."/>
            <person name="Baldrian P."/>
            <person name="Spatafora J.W."/>
            <person name="Henrissat B."/>
            <person name="Nagy L.G."/>
            <person name="Aury J.M."/>
            <person name="Wincker P."/>
            <person name="Grigoriev I.V."/>
            <person name="Bonfante P."/>
            <person name="Martin F.M."/>
        </authorList>
    </citation>
    <scope>NUCLEOTIDE SEQUENCE [LARGE SCALE GENOMIC DNA]</scope>
    <source>
        <strain evidence="3 4">RN42</strain>
    </source>
</reference>
<evidence type="ECO:0000313" key="3">
    <source>
        <dbReference type="EMBL" id="RPA74114.1"/>
    </source>
</evidence>
<keyword evidence="2" id="KW-0812">Transmembrane</keyword>
<evidence type="ECO:0000313" key="4">
    <source>
        <dbReference type="Proteomes" id="UP000275078"/>
    </source>
</evidence>
<evidence type="ECO:0000256" key="1">
    <source>
        <dbReference type="SAM" id="MobiDB-lite"/>
    </source>
</evidence>
<name>A0A3N4HWR6_ASCIM</name>
<feature type="transmembrane region" description="Helical" evidence="2">
    <location>
        <begin position="6"/>
        <end position="28"/>
    </location>
</feature>
<dbReference type="EMBL" id="ML119800">
    <property type="protein sequence ID" value="RPA74114.1"/>
    <property type="molecule type" value="Genomic_DNA"/>
</dbReference>
<feature type="region of interest" description="Disordered" evidence="1">
    <location>
        <begin position="39"/>
        <end position="162"/>
    </location>
</feature>
<sequence>MALSQTSIYAFVAIILFIGFFLAMRGVYARKEQERNEAARKRILEQQSAQPIQQGPEGVGRGDEGGDDIDRPTPYGQHRGDTVIQPSQPKPAYVEPGRGEADLEMGLGGSGNGTADVPPPAYSPPPYTPPASTPQQQQRPNWPVTSQSPRVHYGPHSGQAQVYTPPVARNELIQEDRVGWFAWPWRLNGSRRNEEVIR</sequence>
<keyword evidence="2" id="KW-1133">Transmembrane helix</keyword>
<dbReference type="Proteomes" id="UP000275078">
    <property type="component" value="Unassembled WGS sequence"/>
</dbReference>
<dbReference type="AlphaFoldDB" id="A0A3N4HWR6"/>
<protein>
    <submittedName>
        <fullName evidence="3">Uncharacterized protein</fullName>
    </submittedName>
</protein>
<accession>A0A3N4HWR6</accession>
<organism evidence="3 4">
    <name type="scientific">Ascobolus immersus RN42</name>
    <dbReference type="NCBI Taxonomy" id="1160509"/>
    <lineage>
        <taxon>Eukaryota</taxon>
        <taxon>Fungi</taxon>
        <taxon>Dikarya</taxon>
        <taxon>Ascomycota</taxon>
        <taxon>Pezizomycotina</taxon>
        <taxon>Pezizomycetes</taxon>
        <taxon>Pezizales</taxon>
        <taxon>Ascobolaceae</taxon>
        <taxon>Ascobolus</taxon>
    </lineage>
</organism>
<proteinExistence type="predicted"/>
<feature type="compositionally biased region" description="Polar residues" evidence="1">
    <location>
        <begin position="139"/>
        <end position="149"/>
    </location>
</feature>
<gene>
    <name evidence="3" type="ORF">BJ508DRAFT_418767</name>
</gene>
<keyword evidence="4" id="KW-1185">Reference proteome</keyword>
<feature type="compositionally biased region" description="Basic and acidic residues" evidence="1">
    <location>
        <begin position="60"/>
        <end position="71"/>
    </location>
</feature>
<keyword evidence="2" id="KW-0472">Membrane</keyword>
<evidence type="ECO:0000256" key="2">
    <source>
        <dbReference type="SAM" id="Phobius"/>
    </source>
</evidence>
<feature type="compositionally biased region" description="Pro residues" evidence="1">
    <location>
        <begin position="117"/>
        <end position="132"/>
    </location>
</feature>